<keyword evidence="2" id="KW-1003">Cell membrane</keyword>
<evidence type="ECO:0000256" key="2">
    <source>
        <dbReference type="ARBA" id="ARBA00022475"/>
    </source>
</evidence>
<evidence type="ECO:0000256" key="5">
    <source>
        <dbReference type="ARBA" id="ARBA00023136"/>
    </source>
</evidence>
<organism evidence="8 9">
    <name type="scientific">Pseudoalteromonas denitrificans DSM 6059</name>
    <dbReference type="NCBI Taxonomy" id="1123010"/>
    <lineage>
        <taxon>Bacteria</taxon>
        <taxon>Pseudomonadati</taxon>
        <taxon>Pseudomonadota</taxon>
        <taxon>Gammaproteobacteria</taxon>
        <taxon>Alteromonadales</taxon>
        <taxon>Pseudoalteromonadaceae</taxon>
        <taxon>Pseudoalteromonas</taxon>
    </lineage>
</organism>
<dbReference type="Gene3D" id="1.20.81.30">
    <property type="entry name" value="Type II secretion system (T2SS), domain F"/>
    <property type="match status" value="1"/>
</dbReference>
<feature type="domain" description="Type II secretion system protein GspF" evidence="7">
    <location>
        <begin position="143"/>
        <end position="267"/>
    </location>
</feature>
<feature type="transmembrane region" description="Helical" evidence="6">
    <location>
        <begin position="105"/>
        <end position="127"/>
    </location>
</feature>
<dbReference type="AlphaFoldDB" id="A0A1I1LP97"/>
<feature type="transmembrane region" description="Helical" evidence="6">
    <location>
        <begin position="139"/>
        <end position="161"/>
    </location>
</feature>
<evidence type="ECO:0000259" key="7">
    <source>
        <dbReference type="Pfam" id="PF00482"/>
    </source>
</evidence>
<evidence type="ECO:0000256" key="4">
    <source>
        <dbReference type="ARBA" id="ARBA00022989"/>
    </source>
</evidence>
<sequence>MIFLFIALVLILVFTTFAMKNLSRQKGLLESRLNRYLTLTPSSDSETDQTQLFNVNKYQKGWQLWLYLSQQKLASVISTQFAIKLIAIALVSIFPAVYLTSSFALGWQIVIIILSYLFFSFLIFNSLLKRQRAVFEEDFPVAIATISRAISAGVTVSAAMAHVTKDMQGPVPDVFKRITDLLAIGITLEDALTDASLRVDLPSFKFFTVTLLLNQNSGGQLTFVLHQLMANLHERKAMQQKLMSMTAEPRVSAKIIALLPPLFLLLFWFQAPHIFDYLFYQEAGQLVSAYAAISITIGLLLINKMTKIDY</sequence>
<dbReference type="Pfam" id="PF00482">
    <property type="entry name" value="T2SSF"/>
    <property type="match status" value="1"/>
</dbReference>
<gene>
    <name evidence="8" type="ORF">SAMN02745724_02444</name>
</gene>
<dbReference type="InterPro" id="IPR018076">
    <property type="entry name" value="T2SS_GspF_dom"/>
</dbReference>
<dbReference type="STRING" id="1123010.SAMN02745724_02444"/>
<dbReference type="OrthoDB" id="5611741at2"/>
<evidence type="ECO:0000313" key="9">
    <source>
        <dbReference type="Proteomes" id="UP000198862"/>
    </source>
</evidence>
<evidence type="ECO:0000256" key="6">
    <source>
        <dbReference type="SAM" id="Phobius"/>
    </source>
</evidence>
<evidence type="ECO:0000256" key="3">
    <source>
        <dbReference type="ARBA" id="ARBA00022692"/>
    </source>
</evidence>
<comment type="subcellular location">
    <subcellularLocation>
        <location evidence="1">Cell membrane</location>
        <topology evidence="1">Multi-pass membrane protein</topology>
    </subcellularLocation>
</comment>
<evidence type="ECO:0000256" key="1">
    <source>
        <dbReference type="ARBA" id="ARBA00004651"/>
    </source>
</evidence>
<dbReference type="GO" id="GO:0005886">
    <property type="term" value="C:plasma membrane"/>
    <property type="evidence" value="ECO:0007669"/>
    <property type="project" value="UniProtKB-SubCell"/>
</dbReference>
<accession>A0A1I1LP97</accession>
<feature type="transmembrane region" description="Helical" evidence="6">
    <location>
        <begin position="251"/>
        <end position="271"/>
    </location>
</feature>
<dbReference type="Proteomes" id="UP000198862">
    <property type="component" value="Unassembled WGS sequence"/>
</dbReference>
<keyword evidence="3 6" id="KW-0812">Transmembrane</keyword>
<dbReference type="InterPro" id="IPR042094">
    <property type="entry name" value="T2SS_GspF_sf"/>
</dbReference>
<keyword evidence="9" id="KW-1185">Reference proteome</keyword>
<keyword evidence="5 6" id="KW-0472">Membrane</keyword>
<protein>
    <submittedName>
        <fullName evidence="8">Tight adherence protein B</fullName>
    </submittedName>
</protein>
<dbReference type="PANTHER" id="PTHR35007">
    <property type="entry name" value="INTEGRAL MEMBRANE PROTEIN-RELATED"/>
    <property type="match status" value="1"/>
</dbReference>
<evidence type="ECO:0000313" key="8">
    <source>
        <dbReference type="EMBL" id="SFC74891.1"/>
    </source>
</evidence>
<keyword evidence="4 6" id="KW-1133">Transmembrane helix</keyword>
<proteinExistence type="predicted"/>
<reference evidence="8 9" key="1">
    <citation type="submission" date="2016-10" db="EMBL/GenBank/DDBJ databases">
        <authorList>
            <person name="de Groot N.N."/>
        </authorList>
    </citation>
    <scope>NUCLEOTIDE SEQUENCE [LARGE SCALE GENOMIC DNA]</scope>
    <source>
        <strain evidence="8 9">DSM 6059</strain>
    </source>
</reference>
<feature type="transmembrane region" description="Helical" evidence="6">
    <location>
        <begin position="73"/>
        <end position="98"/>
    </location>
</feature>
<name>A0A1I1LP97_9GAMM</name>
<dbReference type="EMBL" id="FOLO01000017">
    <property type="protein sequence ID" value="SFC74891.1"/>
    <property type="molecule type" value="Genomic_DNA"/>
</dbReference>
<feature type="transmembrane region" description="Helical" evidence="6">
    <location>
        <begin position="283"/>
        <end position="302"/>
    </location>
</feature>
<dbReference type="PANTHER" id="PTHR35007:SF1">
    <property type="entry name" value="PILUS ASSEMBLY PROTEIN"/>
    <property type="match status" value="1"/>
</dbReference>
<dbReference type="RefSeq" id="WP_091984098.1">
    <property type="nucleotide sequence ID" value="NZ_FOLO01000017.1"/>
</dbReference>